<evidence type="ECO:0000313" key="2">
    <source>
        <dbReference type="EMBL" id="CAE8679995.1"/>
    </source>
</evidence>
<feature type="compositionally biased region" description="Low complexity" evidence="1">
    <location>
        <begin position="1"/>
        <end position="14"/>
    </location>
</feature>
<feature type="compositionally biased region" description="Low complexity" evidence="1">
    <location>
        <begin position="71"/>
        <end position="86"/>
    </location>
</feature>
<sequence length="372" mass="40722">MRMAPQQPQAMQQPLGSTLRLGYLEKGYESPPLAPAPEELQSTLRLEPGRPRSAARNPSVRPSSSQENLFSGAERSSSRGSRRNSAPKAEGKRERPSSRGASATAVMLEAAAAEAEGKCERLSSRGASATRAILEAPAAEDEQHRAQTAPEVLDWTQRPNRVVQKEGGVRCTVSTPADNAGNREHMPYLVRTTRIEPVSPGTSGKPPVPGKRREQIVVTEKDLRRCGGDLSKLRECNLPRPEKRPPLLEEVQDQFDLSFKTAFDQACRAPAEIRDPFLKLCNPEENREMSVNDLILNQVWFKALGPRKVTHDLEDGEPQNLDSPGKKPGSTSPPNRRSCSVSTRASSLEPGSAHLAPGDWGAEAPERTLVRR</sequence>
<feature type="region of interest" description="Disordered" evidence="1">
    <location>
        <begin position="311"/>
        <end position="372"/>
    </location>
</feature>
<feature type="compositionally biased region" description="Polar residues" evidence="1">
    <location>
        <begin position="335"/>
        <end position="346"/>
    </location>
</feature>
<proteinExistence type="predicted"/>
<evidence type="ECO:0000313" key="3">
    <source>
        <dbReference type="Proteomes" id="UP000626109"/>
    </source>
</evidence>
<organism evidence="2 3">
    <name type="scientific">Polarella glacialis</name>
    <name type="common">Dinoflagellate</name>
    <dbReference type="NCBI Taxonomy" id="89957"/>
    <lineage>
        <taxon>Eukaryota</taxon>
        <taxon>Sar</taxon>
        <taxon>Alveolata</taxon>
        <taxon>Dinophyceae</taxon>
        <taxon>Suessiales</taxon>
        <taxon>Suessiaceae</taxon>
        <taxon>Polarella</taxon>
    </lineage>
</organism>
<name>A0A813JP06_POLGL</name>
<feature type="non-terminal residue" evidence="2">
    <location>
        <position position="1"/>
    </location>
</feature>
<feature type="region of interest" description="Disordered" evidence="1">
    <location>
        <begin position="1"/>
        <end position="160"/>
    </location>
</feature>
<feature type="compositionally biased region" description="Polar residues" evidence="1">
    <location>
        <begin position="60"/>
        <end position="69"/>
    </location>
</feature>
<comment type="caution">
    <text evidence="2">The sequence shown here is derived from an EMBL/GenBank/DDBJ whole genome shotgun (WGS) entry which is preliminary data.</text>
</comment>
<gene>
    <name evidence="2" type="ORF">PGLA2088_LOCUS21665</name>
</gene>
<reference evidence="2" key="1">
    <citation type="submission" date="2021-02" db="EMBL/GenBank/DDBJ databases">
        <authorList>
            <person name="Dougan E. K."/>
            <person name="Rhodes N."/>
            <person name="Thang M."/>
            <person name="Chan C."/>
        </authorList>
    </citation>
    <scope>NUCLEOTIDE SEQUENCE</scope>
</reference>
<dbReference type="AlphaFoldDB" id="A0A813JP06"/>
<dbReference type="EMBL" id="CAJNNW010025812">
    <property type="protein sequence ID" value="CAE8679995.1"/>
    <property type="molecule type" value="Genomic_DNA"/>
</dbReference>
<dbReference type="Proteomes" id="UP000626109">
    <property type="component" value="Unassembled WGS sequence"/>
</dbReference>
<accession>A0A813JP06</accession>
<protein>
    <submittedName>
        <fullName evidence="2">Uncharacterized protein</fullName>
    </submittedName>
</protein>
<evidence type="ECO:0000256" key="1">
    <source>
        <dbReference type="SAM" id="MobiDB-lite"/>
    </source>
</evidence>
<feature type="compositionally biased region" description="Low complexity" evidence="1">
    <location>
        <begin position="101"/>
        <end position="114"/>
    </location>
</feature>